<dbReference type="GO" id="GO:0005524">
    <property type="term" value="F:ATP binding"/>
    <property type="evidence" value="ECO:0007669"/>
    <property type="project" value="UniProtKB-UniRule"/>
</dbReference>
<dbReference type="Gene3D" id="3.30.565.10">
    <property type="entry name" value="Histidine kinase-like ATPase, C-terminal domain"/>
    <property type="match status" value="1"/>
</dbReference>
<evidence type="ECO:0000256" key="1">
    <source>
        <dbReference type="ARBA" id="ARBA00006155"/>
    </source>
</evidence>
<proteinExistence type="inferred from homology"/>
<protein>
    <recommendedName>
        <fullName evidence="7">Protein-serine/threonine kinase</fullName>
        <ecNumber evidence="7">2.7.11.-</ecNumber>
    </recommendedName>
</protein>
<dbReference type="InterPro" id="IPR036890">
    <property type="entry name" value="HATPase_C_sf"/>
</dbReference>
<keyword evidence="6 7" id="KW-0496">Mitochondrion</keyword>
<feature type="non-terminal residue" evidence="9">
    <location>
        <position position="408"/>
    </location>
</feature>
<dbReference type="PANTHER" id="PTHR11947">
    <property type="entry name" value="PYRUVATE DEHYDROGENASE KINASE"/>
    <property type="match status" value="1"/>
</dbReference>
<dbReference type="SUPFAM" id="SSF69012">
    <property type="entry name" value="alpha-ketoacid dehydrogenase kinase, N-terminal domain"/>
    <property type="match status" value="1"/>
</dbReference>
<evidence type="ECO:0000313" key="10">
    <source>
        <dbReference type="Proteomes" id="UP000237438"/>
    </source>
</evidence>
<evidence type="ECO:0000256" key="5">
    <source>
        <dbReference type="ARBA" id="ARBA00022840"/>
    </source>
</evidence>
<dbReference type="OrthoDB" id="407390at2759"/>
<reference evidence="9 10" key="1">
    <citation type="submission" date="2017-10" db="EMBL/GenBank/DDBJ databases">
        <title>Development of genomic resources for the powdery mildew, Erysiphe pulchra.</title>
        <authorList>
            <person name="Wadl P.A."/>
            <person name="Mack B.M."/>
            <person name="Moore G."/>
            <person name="Beltz S.B."/>
        </authorList>
    </citation>
    <scope>NUCLEOTIDE SEQUENCE [LARGE SCALE GENOMIC DNA]</scope>
    <source>
        <strain evidence="9">Cflorida</strain>
    </source>
</reference>
<evidence type="ECO:0000313" key="9">
    <source>
        <dbReference type="EMBL" id="POS87737.1"/>
    </source>
</evidence>
<comment type="subcellular location">
    <subcellularLocation>
        <location evidence="7">Mitochondrion matrix</location>
    </subcellularLocation>
</comment>
<evidence type="ECO:0000256" key="3">
    <source>
        <dbReference type="ARBA" id="ARBA00022741"/>
    </source>
</evidence>
<dbReference type="EC" id="2.7.11.-" evidence="7"/>
<keyword evidence="4 7" id="KW-0418">Kinase</keyword>
<dbReference type="STRING" id="225359.A0A2S4Q0E6"/>
<evidence type="ECO:0000256" key="7">
    <source>
        <dbReference type="RuleBase" id="RU366032"/>
    </source>
</evidence>
<dbReference type="Gene3D" id="1.20.140.20">
    <property type="entry name" value="Alpha-ketoacid/pyruvate dehydrogenase kinase, N-terminal domain"/>
    <property type="match status" value="1"/>
</dbReference>
<evidence type="ECO:0000259" key="8">
    <source>
        <dbReference type="Pfam" id="PF10436"/>
    </source>
</evidence>
<evidence type="ECO:0000256" key="6">
    <source>
        <dbReference type="ARBA" id="ARBA00023128"/>
    </source>
</evidence>
<name>A0A2S4Q0E6_9PEZI</name>
<dbReference type="PANTHER" id="PTHR11947:SF25">
    <property type="entry name" value="[PYRUVATE DEHYDROGENASE (ACETYL-TRANSFERRING)] KINASE 2, MITOCHONDRIAL"/>
    <property type="match status" value="1"/>
</dbReference>
<dbReference type="Pfam" id="PF10436">
    <property type="entry name" value="BCDHK_Adom3"/>
    <property type="match status" value="1"/>
</dbReference>
<dbReference type="InterPro" id="IPR036784">
    <property type="entry name" value="AK/P_DHK_N_sf"/>
</dbReference>
<keyword evidence="5 7" id="KW-0067">ATP-binding</keyword>
<accession>A0A2S4Q0E6</accession>
<dbReference type="GO" id="GO:0005759">
    <property type="term" value="C:mitochondrial matrix"/>
    <property type="evidence" value="ECO:0007669"/>
    <property type="project" value="UniProtKB-SubCell"/>
</dbReference>
<dbReference type="AlphaFoldDB" id="A0A2S4Q0E6"/>
<keyword evidence="3 7" id="KW-0547">Nucleotide-binding</keyword>
<sequence>MRTPPWRPASILDELVFLIARLNRSLHFSKRWVRREARPISIKQLEIFGRNLTESRIINSAKYVQTELPTRLAHRIRDMQTLPYVVVANPHISQVYELYYKAFEAIRRIGEIENLDDNAKLCKKIRESLTEHLITIPKLTMGILECRDLMNPEDLDNFMNTVLRSRISRRVIAQHHLALSHSFSTLNKSCSFDKTYSNENVGEVFLKCNASTVIKRCMTAISTLCSATYGTSVKIPSIQVKGHLTATFPYILSHLEYIIGEILRNSIQSIIETHDSVEEPPPIEVTICETPLQIKIRISDRGGGIEPSILPYLWSFSTGPRSTQRLNNLSQVPKMAATIQELFVPYSNVSNTQLSDQIGCFNNTLQAASNNCNNSFDLGRIRNLSERPSNLRLGMGLPLSKIYAEYWA</sequence>
<comment type="caution">
    <text evidence="9">The sequence shown here is derived from an EMBL/GenBank/DDBJ whole genome shotgun (WGS) entry which is preliminary data.</text>
</comment>
<organism evidence="9 10">
    <name type="scientific">Erysiphe pulchra</name>
    <dbReference type="NCBI Taxonomy" id="225359"/>
    <lineage>
        <taxon>Eukaryota</taxon>
        <taxon>Fungi</taxon>
        <taxon>Dikarya</taxon>
        <taxon>Ascomycota</taxon>
        <taxon>Pezizomycotina</taxon>
        <taxon>Leotiomycetes</taxon>
        <taxon>Erysiphales</taxon>
        <taxon>Erysiphaceae</taxon>
        <taxon>Erysiphe</taxon>
    </lineage>
</organism>
<feature type="domain" description="Branched-chain alpha-ketoacid dehydrogenase kinase/Pyruvate dehydrogenase kinase N-terminal" evidence="8">
    <location>
        <begin position="39"/>
        <end position="194"/>
    </location>
</feature>
<evidence type="ECO:0000256" key="2">
    <source>
        <dbReference type="ARBA" id="ARBA00022679"/>
    </source>
</evidence>
<dbReference type="EMBL" id="PEDP01000077">
    <property type="protein sequence ID" value="POS87737.1"/>
    <property type="molecule type" value="Genomic_DNA"/>
</dbReference>
<gene>
    <name evidence="9" type="ORF">EPUL_000784</name>
</gene>
<keyword evidence="10" id="KW-1185">Reference proteome</keyword>
<dbReference type="InterPro" id="IPR039028">
    <property type="entry name" value="BCKD/PDK"/>
</dbReference>
<evidence type="ECO:0000256" key="4">
    <source>
        <dbReference type="ARBA" id="ARBA00022777"/>
    </source>
</evidence>
<comment type="similarity">
    <text evidence="1 7">Belongs to the PDK/BCKDK protein kinase family.</text>
</comment>
<keyword evidence="2 7" id="KW-0808">Transferase</keyword>
<dbReference type="InterPro" id="IPR018955">
    <property type="entry name" value="BCDHK/PDK_N"/>
</dbReference>
<dbReference type="SUPFAM" id="SSF55874">
    <property type="entry name" value="ATPase domain of HSP90 chaperone/DNA topoisomerase II/histidine kinase"/>
    <property type="match status" value="1"/>
</dbReference>
<dbReference type="GO" id="GO:0004740">
    <property type="term" value="F:pyruvate dehydrogenase (acetyl-transferring) kinase activity"/>
    <property type="evidence" value="ECO:0007669"/>
    <property type="project" value="TreeGrafter"/>
</dbReference>
<dbReference type="Proteomes" id="UP000237438">
    <property type="component" value="Unassembled WGS sequence"/>
</dbReference>
<dbReference type="GO" id="GO:0010906">
    <property type="term" value="P:regulation of glucose metabolic process"/>
    <property type="evidence" value="ECO:0007669"/>
    <property type="project" value="TreeGrafter"/>
</dbReference>